<dbReference type="PANTHER" id="PTHR24409">
    <property type="entry name" value="ZINC FINGER PROTEIN 142"/>
    <property type="match status" value="1"/>
</dbReference>
<evidence type="ECO:0000256" key="12">
    <source>
        <dbReference type="SAM" id="MobiDB-lite"/>
    </source>
</evidence>
<reference evidence="14 15" key="2">
    <citation type="submission" date="2018-11" db="EMBL/GenBank/DDBJ databases">
        <authorList>
            <consortium name="Pathogen Informatics"/>
        </authorList>
    </citation>
    <scope>NUCLEOTIDE SEQUENCE [LARGE SCALE GENOMIC DNA]</scope>
</reference>
<feature type="compositionally biased region" description="Polar residues" evidence="12">
    <location>
        <begin position="55"/>
        <end position="67"/>
    </location>
</feature>
<keyword evidence="4" id="KW-0677">Repeat</keyword>
<keyword evidence="3" id="KW-0479">Metal-binding</keyword>
<evidence type="ECO:0000256" key="5">
    <source>
        <dbReference type="ARBA" id="ARBA00022771"/>
    </source>
</evidence>
<dbReference type="FunFam" id="3.30.160.60:FF:001480">
    <property type="entry name" value="Si:cabz01071911.3"/>
    <property type="match status" value="1"/>
</dbReference>
<feature type="compositionally biased region" description="Low complexity" evidence="12">
    <location>
        <begin position="312"/>
        <end position="339"/>
    </location>
</feature>
<feature type="domain" description="C2H2-type" evidence="13">
    <location>
        <begin position="223"/>
        <end position="250"/>
    </location>
</feature>
<evidence type="ECO:0000313" key="15">
    <source>
        <dbReference type="Proteomes" id="UP000274429"/>
    </source>
</evidence>
<dbReference type="PANTHER" id="PTHR24409:SF295">
    <property type="entry name" value="AZ2-RELATED"/>
    <property type="match status" value="1"/>
</dbReference>
<dbReference type="FunFam" id="3.30.160.60:FF:000690">
    <property type="entry name" value="Zinc finger protein 354C"/>
    <property type="match status" value="1"/>
</dbReference>
<evidence type="ECO:0000256" key="9">
    <source>
        <dbReference type="ARBA" id="ARBA00023163"/>
    </source>
</evidence>
<dbReference type="OrthoDB" id="3437960at2759"/>
<evidence type="ECO:0000259" key="13">
    <source>
        <dbReference type="PROSITE" id="PS50157"/>
    </source>
</evidence>
<dbReference type="Gene3D" id="3.30.160.60">
    <property type="entry name" value="Classic Zinc Finger"/>
    <property type="match status" value="6"/>
</dbReference>
<feature type="region of interest" description="Disordered" evidence="12">
    <location>
        <begin position="304"/>
        <end position="339"/>
    </location>
</feature>
<dbReference type="Pfam" id="PF00096">
    <property type="entry name" value="zf-C2H2"/>
    <property type="match status" value="5"/>
</dbReference>
<comment type="subcellular location">
    <subcellularLocation>
        <location evidence="1">Nucleus</location>
    </subcellularLocation>
</comment>
<evidence type="ECO:0000256" key="4">
    <source>
        <dbReference type="ARBA" id="ARBA00022737"/>
    </source>
</evidence>
<dbReference type="PROSITE" id="PS50157">
    <property type="entry name" value="ZINC_FINGER_C2H2_2"/>
    <property type="match status" value="6"/>
</dbReference>
<evidence type="ECO:0000313" key="16">
    <source>
        <dbReference type="WBParaSite" id="TTAC_0000037301-mRNA-1"/>
    </source>
</evidence>
<dbReference type="PROSITE" id="PS00028">
    <property type="entry name" value="ZINC_FINGER_C2H2_1"/>
    <property type="match status" value="6"/>
</dbReference>
<feature type="region of interest" description="Disordered" evidence="12">
    <location>
        <begin position="27"/>
        <end position="71"/>
    </location>
</feature>
<keyword evidence="7" id="KW-0805">Transcription regulation</keyword>
<proteinExistence type="inferred from homology"/>
<dbReference type="GO" id="GO:0000981">
    <property type="term" value="F:DNA-binding transcription factor activity, RNA polymerase II-specific"/>
    <property type="evidence" value="ECO:0007669"/>
    <property type="project" value="TreeGrafter"/>
</dbReference>
<feature type="compositionally biased region" description="Basic residues" evidence="12">
    <location>
        <begin position="441"/>
        <end position="452"/>
    </location>
</feature>
<protein>
    <submittedName>
        <fullName evidence="16">Zinc finger protein</fullName>
    </submittedName>
</protein>
<dbReference type="Proteomes" id="UP000274429">
    <property type="component" value="Unassembled WGS sequence"/>
</dbReference>
<dbReference type="InterPro" id="IPR013087">
    <property type="entry name" value="Znf_C2H2_type"/>
</dbReference>
<reference evidence="16" key="1">
    <citation type="submission" date="2016-04" db="UniProtKB">
        <authorList>
            <consortium name="WormBaseParasite"/>
        </authorList>
    </citation>
    <scope>IDENTIFICATION</scope>
</reference>
<evidence type="ECO:0000256" key="3">
    <source>
        <dbReference type="ARBA" id="ARBA00022723"/>
    </source>
</evidence>
<name>A0A0R3WIF1_HYDTA</name>
<feature type="domain" description="C2H2-type" evidence="13">
    <location>
        <begin position="167"/>
        <end position="194"/>
    </location>
</feature>
<comment type="similarity">
    <text evidence="2">Belongs to the krueppel C2H2-type zinc-finger protein family.</text>
</comment>
<keyword evidence="9" id="KW-0804">Transcription</keyword>
<dbReference type="FunFam" id="3.30.160.60:FF:000557">
    <property type="entry name" value="zinc finger and SCAN domain-containing protein 29"/>
    <property type="match status" value="1"/>
</dbReference>
<evidence type="ECO:0000256" key="10">
    <source>
        <dbReference type="ARBA" id="ARBA00023242"/>
    </source>
</evidence>
<dbReference type="InterPro" id="IPR036236">
    <property type="entry name" value="Znf_C2H2_sf"/>
</dbReference>
<dbReference type="FunFam" id="3.30.160.60:FF:001465">
    <property type="entry name" value="Zinc finger protein 560"/>
    <property type="match status" value="1"/>
</dbReference>
<evidence type="ECO:0000256" key="6">
    <source>
        <dbReference type="ARBA" id="ARBA00022833"/>
    </source>
</evidence>
<evidence type="ECO:0000313" key="14">
    <source>
        <dbReference type="EMBL" id="VDM16322.1"/>
    </source>
</evidence>
<keyword evidence="15" id="KW-1185">Reference proteome</keyword>
<feature type="region of interest" description="Disordered" evidence="12">
    <location>
        <begin position="101"/>
        <end position="135"/>
    </location>
</feature>
<sequence>MKHIGSDNLATPKPDFSVLKLEESVLESTRLHPNQTPKTVEDGSGVQDSGIEVSRFSSSPTGISSIRKSSESTEAVILNAPSTSMIARDVKVPIPIKPKIMEPTGSEASTSASLSTSASASTSMPNASMGKRRSGKKEFDCSYCGKVFDRPSLLQRHILTHTGERPFLCKYCGKGFSTRSGVNTHERIHTGDKPYVCAHCGRRFTAGSNYTFHVYIHNNTRPHRCDECDKAFVTPGDLRRHKYVHSGDWPFTCSVCGRGFAIERSLNNHMAIHSGVKPYSCNICSKSYTQESSLKTHMRIHQKESTTQMNTPSTSNQDNPPQSSSCSSQQPVQQPAVTSTEVPALNAPIQMPIIPPLGFLTQWLGMPPSLTELQLDNARPSSDSENQVQGLQQQFPHMYTPLANAVLPTSDRSAFVDLRQQRAPFSSGDLLRHPPPNRSGQPHHQKRQRRRLSPSLQMQPIDLSNRRSRR</sequence>
<accession>A0A0R3WIF1</accession>
<feature type="compositionally biased region" description="Low complexity" evidence="12">
    <location>
        <begin position="104"/>
        <end position="123"/>
    </location>
</feature>
<feature type="domain" description="C2H2-type" evidence="13">
    <location>
        <begin position="279"/>
        <end position="306"/>
    </location>
</feature>
<dbReference type="GO" id="GO:0000122">
    <property type="term" value="P:negative regulation of transcription by RNA polymerase II"/>
    <property type="evidence" value="ECO:0007669"/>
    <property type="project" value="UniProtKB-ARBA"/>
</dbReference>
<keyword evidence="5 11" id="KW-0863">Zinc-finger</keyword>
<evidence type="ECO:0000256" key="1">
    <source>
        <dbReference type="ARBA" id="ARBA00004123"/>
    </source>
</evidence>
<feature type="domain" description="C2H2-type" evidence="13">
    <location>
        <begin position="139"/>
        <end position="166"/>
    </location>
</feature>
<gene>
    <name evidence="14" type="ORF">TTAC_LOCUS374</name>
</gene>
<dbReference type="FunFam" id="3.30.160.60:FF:000340">
    <property type="entry name" value="zinc finger protein 473 isoform X1"/>
    <property type="match status" value="1"/>
</dbReference>
<evidence type="ECO:0000256" key="7">
    <source>
        <dbReference type="ARBA" id="ARBA00023015"/>
    </source>
</evidence>
<feature type="region of interest" description="Disordered" evidence="12">
    <location>
        <begin position="425"/>
        <end position="470"/>
    </location>
</feature>
<feature type="domain" description="C2H2-type" evidence="13">
    <location>
        <begin position="195"/>
        <end position="222"/>
    </location>
</feature>
<dbReference type="AlphaFoldDB" id="A0A0R3WIF1"/>
<evidence type="ECO:0000256" key="2">
    <source>
        <dbReference type="ARBA" id="ARBA00006991"/>
    </source>
</evidence>
<feature type="domain" description="C2H2-type" evidence="13">
    <location>
        <begin position="251"/>
        <end position="278"/>
    </location>
</feature>
<dbReference type="EMBL" id="UYWX01000030">
    <property type="protein sequence ID" value="VDM16322.1"/>
    <property type="molecule type" value="Genomic_DNA"/>
</dbReference>
<dbReference type="GO" id="GO:0000977">
    <property type="term" value="F:RNA polymerase II transcription regulatory region sequence-specific DNA binding"/>
    <property type="evidence" value="ECO:0007669"/>
    <property type="project" value="TreeGrafter"/>
</dbReference>
<organism evidence="16">
    <name type="scientific">Hydatigena taeniaeformis</name>
    <name type="common">Feline tapeworm</name>
    <name type="synonym">Taenia taeniaeformis</name>
    <dbReference type="NCBI Taxonomy" id="6205"/>
    <lineage>
        <taxon>Eukaryota</taxon>
        <taxon>Metazoa</taxon>
        <taxon>Spiralia</taxon>
        <taxon>Lophotrochozoa</taxon>
        <taxon>Platyhelminthes</taxon>
        <taxon>Cestoda</taxon>
        <taxon>Eucestoda</taxon>
        <taxon>Cyclophyllidea</taxon>
        <taxon>Taeniidae</taxon>
        <taxon>Hydatigera</taxon>
    </lineage>
</organism>
<keyword evidence="8" id="KW-0238">DNA-binding</keyword>
<dbReference type="GO" id="GO:0008270">
    <property type="term" value="F:zinc ion binding"/>
    <property type="evidence" value="ECO:0007669"/>
    <property type="project" value="UniProtKB-KW"/>
</dbReference>
<keyword evidence="6" id="KW-0862">Zinc</keyword>
<dbReference type="SUPFAM" id="SSF57667">
    <property type="entry name" value="beta-beta-alpha zinc fingers"/>
    <property type="match status" value="3"/>
</dbReference>
<evidence type="ECO:0000256" key="8">
    <source>
        <dbReference type="ARBA" id="ARBA00023125"/>
    </source>
</evidence>
<dbReference type="STRING" id="6205.A0A0R3WIF1"/>
<dbReference type="FunFam" id="3.30.160.60:FF:000100">
    <property type="entry name" value="Zinc finger 45-like"/>
    <property type="match status" value="1"/>
</dbReference>
<dbReference type="SMART" id="SM00355">
    <property type="entry name" value="ZnF_C2H2"/>
    <property type="match status" value="6"/>
</dbReference>
<evidence type="ECO:0000256" key="11">
    <source>
        <dbReference type="PROSITE-ProRule" id="PRU00042"/>
    </source>
</evidence>
<dbReference type="WBParaSite" id="TTAC_0000037301-mRNA-1">
    <property type="protein sequence ID" value="TTAC_0000037301-mRNA-1"/>
    <property type="gene ID" value="TTAC_0000037301"/>
</dbReference>
<dbReference type="GO" id="GO:0005634">
    <property type="term" value="C:nucleus"/>
    <property type="evidence" value="ECO:0007669"/>
    <property type="project" value="UniProtKB-SubCell"/>
</dbReference>
<keyword evidence="10" id="KW-0539">Nucleus</keyword>